<dbReference type="EMBL" id="UZAH01040025">
    <property type="protein sequence ID" value="VDP57688.1"/>
    <property type="molecule type" value="Genomic_DNA"/>
</dbReference>
<name>A0A3P8FE84_HELPZ</name>
<reference evidence="1" key="1">
    <citation type="submission" date="2018-11" db="EMBL/GenBank/DDBJ databases">
        <authorList>
            <consortium name="Pathogen Informatics"/>
        </authorList>
    </citation>
    <scope>NUCLEOTIDE SEQUENCE [LARGE SCALE GENOMIC DNA]</scope>
</reference>
<dbReference type="OrthoDB" id="26679at2759"/>
<gene>
    <name evidence="1" type="ORF">HPBE_LOCUS26461</name>
</gene>
<organism evidence="1">
    <name type="scientific">Heligmosomoides polygyrus</name>
    <name type="common">Parasitic roundworm</name>
    <dbReference type="NCBI Taxonomy" id="6339"/>
    <lineage>
        <taxon>Eukaryota</taxon>
        <taxon>Metazoa</taxon>
        <taxon>Ecdysozoa</taxon>
        <taxon>Nematoda</taxon>
        <taxon>Chromadorea</taxon>
        <taxon>Rhabditida</taxon>
        <taxon>Rhabditina</taxon>
        <taxon>Rhabditomorpha</taxon>
        <taxon>Strongyloidea</taxon>
        <taxon>Heligmosomidae</taxon>
        <taxon>Heligmosomoides</taxon>
    </lineage>
</organism>
<sequence>MPATHGDLHGVLRAVMRFLTSSTYAVPRSKADNIYHFLLQWSPEKYGQV</sequence>
<protein>
    <submittedName>
        <fullName evidence="1">Uncharacterized protein</fullName>
    </submittedName>
</protein>
<evidence type="ECO:0000313" key="1">
    <source>
        <dbReference type="EMBL" id="VDP57688.1"/>
    </source>
</evidence>
<dbReference type="AlphaFoldDB" id="A0A3P8FE84"/>
<accession>A0A3P8FE84</accession>
<proteinExistence type="predicted"/>